<feature type="domain" description="P/Homo B" evidence="4">
    <location>
        <begin position="15"/>
        <end position="136"/>
    </location>
</feature>
<accession>A0A563EVY6</accession>
<proteinExistence type="predicted"/>
<feature type="signal peptide" evidence="3">
    <location>
        <begin position="1"/>
        <end position="19"/>
    </location>
</feature>
<dbReference type="EMBL" id="VOBR01000007">
    <property type="protein sequence ID" value="TWP51856.1"/>
    <property type="molecule type" value="Genomic_DNA"/>
</dbReference>
<dbReference type="SUPFAM" id="SSF49785">
    <property type="entry name" value="Galactose-binding domain-like"/>
    <property type="match status" value="1"/>
</dbReference>
<keyword evidence="2" id="KW-0378">Hydrolase</keyword>
<keyword evidence="6" id="KW-1185">Reference proteome</keyword>
<dbReference type="Proteomes" id="UP000316639">
    <property type="component" value="Unassembled WGS sequence"/>
</dbReference>
<dbReference type="PROSITE" id="PS51829">
    <property type="entry name" value="P_HOMO_B"/>
    <property type="match status" value="1"/>
</dbReference>
<dbReference type="Gene3D" id="2.60.120.260">
    <property type="entry name" value="Galactose-binding domain-like"/>
    <property type="match status" value="1"/>
</dbReference>
<evidence type="ECO:0000256" key="2">
    <source>
        <dbReference type="ARBA" id="ARBA00022801"/>
    </source>
</evidence>
<comment type="caution">
    <text evidence="5">The sequence shown here is derived from an EMBL/GenBank/DDBJ whole genome shotgun (WGS) entry which is preliminary data.</text>
</comment>
<evidence type="ECO:0000313" key="5">
    <source>
        <dbReference type="EMBL" id="TWP51856.1"/>
    </source>
</evidence>
<dbReference type="GO" id="GO:0004252">
    <property type="term" value="F:serine-type endopeptidase activity"/>
    <property type="evidence" value="ECO:0007669"/>
    <property type="project" value="InterPro"/>
</dbReference>
<dbReference type="OrthoDB" id="1496095at2"/>
<dbReference type="Pfam" id="PF01483">
    <property type="entry name" value="P_proprotein"/>
    <property type="match status" value="1"/>
</dbReference>
<sequence>MLTTIALLTALALPVPAPAGCGTHVNDRDAKIPDAGPPVVAEIVVSGCPGNAPADLKVAVLVRHEFRGDLRIDLVGPSGREFRLKNTNSLDGKDDVNETFTVNASGETGNGKWALKVQDRAEADVGHFDRWSLNLG</sequence>
<keyword evidence="1" id="KW-0645">Protease</keyword>
<evidence type="ECO:0000313" key="6">
    <source>
        <dbReference type="Proteomes" id="UP000316639"/>
    </source>
</evidence>
<dbReference type="GO" id="GO:0006508">
    <property type="term" value="P:proteolysis"/>
    <property type="evidence" value="ECO:0007669"/>
    <property type="project" value="UniProtKB-KW"/>
</dbReference>
<evidence type="ECO:0000256" key="1">
    <source>
        <dbReference type="ARBA" id="ARBA00022670"/>
    </source>
</evidence>
<protein>
    <recommendedName>
        <fullName evidence="4">P/Homo B domain-containing protein</fullName>
    </recommendedName>
</protein>
<dbReference type="RefSeq" id="WP_146351701.1">
    <property type="nucleotide sequence ID" value="NZ_VOBR01000007.1"/>
</dbReference>
<name>A0A563EVY6_9PSEU</name>
<dbReference type="InterPro" id="IPR002884">
    <property type="entry name" value="P_dom"/>
</dbReference>
<organism evidence="5 6">
    <name type="scientific">Lentzea tibetensis</name>
    <dbReference type="NCBI Taxonomy" id="2591470"/>
    <lineage>
        <taxon>Bacteria</taxon>
        <taxon>Bacillati</taxon>
        <taxon>Actinomycetota</taxon>
        <taxon>Actinomycetes</taxon>
        <taxon>Pseudonocardiales</taxon>
        <taxon>Pseudonocardiaceae</taxon>
        <taxon>Lentzea</taxon>
    </lineage>
</organism>
<feature type="chain" id="PRO_5022134249" description="P/Homo B domain-containing protein" evidence="3">
    <location>
        <begin position="20"/>
        <end position="136"/>
    </location>
</feature>
<dbReference type="InterPro" id="IPR008979">
    <property type="entry name" value="Galactose-bd-like_sf"/>
</dbReference>
<evidence type="ECO:0000256" key="3">
    <source>
        <dbReference type="SAM" id="SignalP"/>
    </source>
</evidence>
<dbReference type="AlphaFoldDB" id="A0A563EVY6"/>
<keyword evidence="3" id="KW-0732">Signal</keyword>
<evidence type="ECO:0000259" key="4">
    <source>
        <dbReference type="PROSITE" id="PS51829"/>
    </source>
</evidence>
<gene>
    <name evidence="5" type="ORF">FKR81_13475</name>
</gene>
<reference evidence="5 6" key="1">
    <citation type="submission" date="2019-07" db="EMBL/GenBank/DDBJ databases">
        <title>Lentzea xizangensis sp. nov., isolated from Qinghai-Tibetan Plateau Soils.</title>
        <authorList>
            <person name="Huang J."/>
        </authorList>
    </citation>
    <scope>NUCLEOTIDE SEQUENCE [LARGE SCALE GENOMIC DNA]</scope>
    <source>
        <strain evidence="5 6">FXJ1.1311</strain>
    </source>
</reference>